<evidence type="ECO:0000313" key="1">
    <source>
        <dbReference type="EMBL" id="MDE8697980.1"/>
    </source>
</evidence>
<accession>A0AAW6M7M1</accession>
<dbReference type="EMBL" id="JARFID010000532">
    <property type="protein sequence ID" value="MDE8697980.1"/>
    <property type="molecule type" value="Genomic_DNA"/>
</dbReference>
<feature type="non-terminal residue" evidence="1">
    <location>
        <position position="1"/>
    </location>
</feature>
<feature type="non-terminal residue" evidence="1">
    <location>
        <position position="102"/>
    </location>
</feature>
<dbReference type="AlphaFoldDB" id="A0AAW6M7M1"/>
<sequence length="102" mass="11984">KWSYNRMAYTDNFVIFWEKGFGNDLSNPPQLEGHNMKVDLLNLTEKLESFYHFFRDTLKFSKPGSKCYKYRMMVMLNYSLEGTAYGGDYDGEIGALWIAPNR</sequence>
<proteinExistence type="predicted"/>
<comment type="caution">
    <text evidence="1">The sequence shown here is derived from an EMBL/GenBank/DDBJ whole genome shotgun (WGS) entry which is preliminary data.</text>
</comment>
<protein>
    <submittedName>
        <fullName evidence="1">DUF6055 domain-containing protein</fullName>
    </submittedName>
</protein>
<reference evidence="1" key="1">
    <citation type="submission" date="2023-03" db="EMBL/GenBank/DDBJ databases">
        <title>DFI Biobank Strains.</title>
        <authorList>
            <person name="Mostad J."/>
            <person name="Paddock L."/>
            <person name="Medina S."/>
            <person name="Waligurski E."/>
            <person name="Barat B."/>
            <person name="Smith R."/>
            <person name="Burgo V."/>
            <person name="Metcalfe C."/>
            <person name="Woodson C."/>
            <person name="Sundararajan A."/>
            <person name="Ramaswamy R."/>
            <person name="Lin H."/>
            <person name="Pamer E.G."/>
        </authorList>
    </citation>
    <scope>NUCLEOTIDE SEQUENCE</scope>
    <source>
        <strain evidence="1">DFI.9.5</strain>
    </source>
</reference>
<name>A0AAW6M7M1_9BACE</name>
<evidence type="ECO:0000313" key="2">
    <source>
        <dbReference type="Proteomes" id="UP001221924"/>
    </source>
</evidence>
<dbReference type="InterPro" id="IPR045690">
    <property type="entry name" value="DUF6055"/>
</dbReference>
<gene>
    <name evidence="1" type="ORF">PZH42_28560</name>
</gene>
<organism evidence="1 2">
    <name type="scientific">Bacteroides cellulosilyticus</name>
    <dbReference type="NCBI Taxonomy" id="246787"/>
    <lineage>
        <taxon>Bacteria</taxon>
        <taxon>Pseudomonadati</taxon>
        <taxon>Bacteroidota</taxon>
        <taxon>Bacteroidia</taxon>
        <taxon>Bacteroidales</taxon>
        <taxon>Bacteroidaceae</taxon>
        <taxon>Bacteroides</taxon>
    </lineage>
</organism>
<dbReference type="RefSeq" id="WP_275203004.1">
    <property type="nucleotide sequence ID" value="NZ_JARFID010000532.1"/>
</dbReference>
<dbReference type="Proteomes" id="UP001221924">
    <property type="component" value="Unassembled WGS sequence"/>
</dbReference>
<dbReference type="Pfam" id="PF19527">
    <property type="entry name" value="DUF6055"/>
    <property type="match status" value="1"/>
</dbReference>